<evidence type="ECO:0000313" key="2">
    <source>
        <dbReference type="EMBL" id="BBO86759.1"/>
    </source>
</evidence>
<organism evidence="2 3">
    <name type="scientific">Desulfosarcina ovata subsp. sediminis</name>
    <dbReference type="NCBI Taxonomy" id="885957"/>
    <lineage>
        <taxon>Bacteria</taxon>
        <taxon>Pseudomonadati</taxon>
        <taxon>Thermodesulfobacteriota</taxon>
        <taxon>Desulfobacteria</taxon>
        <taxon>Desulfobacterales</taxon>
        <taxon>Desulfosarcinaceae</taxon>
        <taxon>Desulfosarcina</taxon>
    </lineage>
</organism>
<keyword evidence="1" id="KW-1133">Transmembrane helix</keyword>
<gene>
    <name evidence="2" type="ORF">DSCO28_73250</name>
</gene>
<dbReference type="KEGG" id="dov:DSCO28_73250"/>
<name>A0A5K8A2J6_9BACT</name>
<dbReference type="RefSeq" id="WP_155326338.1">
    <property type="nucleotide sequence ID" value="NZ_AP021877.1"/>
</dbReference>
<dbReference type="Proteomes" id="UP000425960">
    <property type="component" value="Plasmid Do28_1"/>
</dbReference>
<keyword evidence="1" id="KW-0812">Transmembrane</keyword>
<feature type="transmembrane region" description="Helical" evidence="1">
    <location>
        <begin position="134"/>
        <end position="153"/>
    </location>
</feature>
<protein>
    <submittedName>
        <fullName evidence="2">Uncharacterized protein</fullName>
    </submittedName>
</protein>
<dbReference type="AlphaFoldDB" id="A0A5K8A2J6"/>
<feature type="transmembrane region" description="Helical" evidence="1">
    <location>
        <begin position="25"/>
        <end position="44"/>
    </location>
</feature>
<reference evidence="2 3" key="1">
    <citation type="submission" date="2019-11" db="EMBL/GenBank/DDBJ databases">
        <title>Comparative genomics of hydrocarbon-degrading Desulfosarcina strains.</title>
        <authorList>
            <person name="Watanabe M."/>
            <person name="Kojima H."/>
            <person name="Fukui M."/>
        </authorList>
    </citation>
    <scope>NUCLEOTIDE SEQUENCE [LARGE SCALE GENOMIC DNA]</scope>
    <source>
        <strain evidence="2 3">28bB2T</strain>
        <plasmid evidence="3">do28_1 dna</plasmid>
    </source>
</reference>
<keyword evidence="2" id="KW-0614">Plasmid</keyword>
<evidence type="ECO:0000256" key="1">
    <source>
        <dbReference type="SAM" id="Phobius"/>
    </source>
</evidence>
<feature type="transmembrane region" description="Helical" evidence="1">
    <location>
        <begin position="102"/>
        <end position="122"/>
    </location>
</feature>
<feature type="transmembrane region" description="Helical" evidence="1">
    <location>
        <begin position="56"/>
        <end position="82"/>
    </location>
</feature>
<dbReference type="EMBL" id="AP021877">
    <property type="protein sequence ID" value="BBO86759.1"/>
    <property type="molecule type" value="Genomic_DNA"/>
</dbReference>
<proteinExistence type="predicted"/>
<geneLocation type="plasmid" evidence="3">
    <name>do28_1 dna</name>
</geneLocation>
<keyword evidence="1" id="KW-0472">Membrane</keyword>
<accession>A0A5K8A2J6</accession>
<sequence length="177" mass="19289">MEVDAEVLENIISALIPWWSAISKIFYLVGFCMIVFGVAGIARHQKLQGWQDNQKLSYLSVFCGVVLLNLPGLLDATSWTIFSESSTQTLSYSAPTSDVFGLYIQLSVYIIILVGLIATGRGVMMIRRQAYDPFVLGTAMAHIIGGVVAVNILKFAEMVGDTAGGDVEVIISNFFNI</sequence>
<evidence type="ECO:0000313" key="3">
    <source>
        <dbReference type="Proteomes" id="UP000425960"/>
    </source>
</evidence>